<accession>A0AA39PX77</accession>
<proteinExistence type="predicted"/>
<keyword evidence="1" id="KW-1133">Transmembrane helix</keyword>
<protein>
    <submittedName>
        <fullName evidence="2">Uncharacterized protein</fullName>
    </submittedName>
</protein>
<name>A0AA39PX77_9AGAR</name>
<evidence type="ECO:0000313" key="3">
    <source>
        <dbReference type="Proteomes" id="UP001175228"/>
    </source>
</evidence>
<sequence>MNLEMQCPRHRILPQDQQDLLFCLLLGLYVLKVEVVTENMGFCVCPRCGAGMFSPVLVIFLLLSIKTVYTRCHDIKSTLNI</sequence>
<reference evidence="2" key="1">
    <citation type="submission" date="2023-06" db="EMBL/GenBank/DDBJ databases">
        <authorList>
            <consortium name="Lawrence Berkeley National Laboratory"/>
            <person name="Ahrendt S."/>
            <person name="Sahu N."/>
            <person name="Indic B."/>
            <person name="Wong-Bajracharya J."/>
            <person name="Merenyi Z."/>
            <person name="Ke H.-M."/>
            <person name="Monk M."/>
            <person name="Kocsube S."/>
            <person name="Drula E."/>
            <person name="Lipzen A."/>
            <person name="Balint B."/>
            <person name="Henrissat B."/>
            <person name="Andreopoulos B."/>
            <person name="Martin F.M."/>
            <person name="Harder C.B."/>
            <person name="Rigling D."/>
            <person name="Ford K.L."/>
            <person name="Foster G.D."/>
            <person name="Pangilinan J."/>
            <person name="Papanicolaou A."/>
            <person name="Barry K."/>
            <person name="LaButti K."/>
            <person name="Viragh M."/>
            <person name="Koriabine M."/>
            <person name="Yan M."/>
            <person name="Riley R."/>
            <person name="Champramary S."/>
            <person name="Plett K.L."/>
            <person name="Tsai I.J."/>
            <person name="Slot J."/>
            <person name="Sipos G."/>
            <person name="Plett J."/>
            <person name="Nagy L.G."/>
            <person name="Grigoriev I.V."/>
        </authorList>
    </citation>
    <scope>NUCLEOTIDE SEQUENCE</scope>
    <source>
        <strain evidence="2">HWK02</strain>
    </source>
</reference>
<evidence type="ECO:0000256" key="1">
    <source>
        <dbReference type="SAM" id="Phobius"/>
    </source>
</evidence>
<keyword evidence="1" id="KW-0812">Transmembrane</keyword>
<dbReference type="AlphaFoldDB" id="A0AA39PX77"/>
<evidence type="ECO:0000313" key="2">
    <source>
        <dbReference type="EMBL" id="KAK0492242.1"/>
    </source>
</evidence>
<comment type="caution">
    <text evidence="2">The sequence shown here is derived from an EMBL/GenBank/DDBJ whole genome shotgun (WGS) entry which is preliminary data.</text>
</comment>
<dbReference type="EMBL" id="JAUEPU010000030">
    <property type="protein sequence ID" value="KAK0492242.1"/>
    <property type="molecule type" value="Genomic_DNA"/>
</dbReference>
<organism evidence="2 3">
    <name type="scientific">Armillaria luteobubalina</name>
    <dbReference type="NCBI Taxonomy" id="153913"/>
    <lineage>
        <taxon>Eukaryota</taxon>
        <taxon>Fungi</taxon>
        <taxon>Dikarya</taxon>
        <taxon>Basidiomycota</taxon>
        <taxon>Agaricomycotina</taxon>
        <taxon>Agaricomycetes</taxon>
        <taxon>Agaricomycetidae</taxon>
        <taxon>Agaricales</taxon>
        <taxon>Marasmiineae</taxon>
        <taxon>Physalacriaceae</taxon>
        <taxon>Armillaria</taxon>
    </lineage>
</organism>
<keyword evidence="1" id="KW-0472">Membrane</keyword>
<dbReference type="Proteomes" id="UP001175228">
    <property type="component" value="Unassembled WGS sequence"/>
</dbReference>
<keyword evidence="3" id="KW-1185">Reference proteome</keyword>
<gene>
    <name evidence="2" type="ORF">EDD18DRAFT_1183523</name>
</gene>
<feature type="transmembrane region" description="Helical" evidence="1">
    <location>
        <begin position="20"/>
        <end position="37"/>
    </location>
</feature>
<feature type="transmembrane region" description="Helical" evidence="1">
    <location>
        <begin position="49"/>
        <end position="69"/>
    </location>
</feature>